<dbReference type="RefSeq" id="WP_132962940.1">
    <property type="nucleotide sequence ID" value="NZ_SMAH01000011.1"/>
</dbReference>
<dbReference type="Proteomes" id="UP000295536">
    <property type="component" value="Unassembled WGS sequence"/>
</dbReference>
<dbReference type="OrthoDB" id="9182314at2"/>
<reference evidence="2 4" key="2">
    <citation type="submission" date="2019-07" db="EMBL/GenBank/DDBJ databases">
        <title>Tepidimonas ignava SPS-1037 draft genome.</title>
        <authorList>
            <person name="Da Costa M.S."/>
            <person name="Froufe H.J.C."/>
            <person name="Egas C."/>
            <person name="Albuquerque L."/>
        </authorList>
    </citation>
    <scope>NUCLEOTIDE SEQUENCE [LARGE SCALE GENOMIC DNA]</scope>
    <source>
        <strain evidence="2 4">SPS-1037</strain>
    </source>
</reference>
<gene>
    <name evidence="1" type="ORF">EDC36_1113</name>
    <name evidence="2" type="ORF">Tigna_01105</name>
</gene>
<organism evidence="1 3">
    <name type="scientific">Tepidimonas ignava</name>
    <dbReference type="NCBI Taxonomy" id="114249"/>
    <lineage>
        <taxon>Bacteria</taxon>
        <taxon>Pseudomonadati</taxon>
        <taxon>Pseudomonadota</taxon>
        <taxon>Betaproteobacteria</taxon>
        <taxon>Burkholderiales</taxon>
        <taxon>Tepidimonas</taxon>
    </lineage>
</organism>
<evidence type="ECO:0000313" key="2">
    <source>
        <dbReference type="EMBL" id="TSE22278.1"/>
    </source>
</evidence>
<dbReference type="Proteomes" id="UP000315577">
    <property type="component" value="Unassembled WGS sequence"/>
</dbReference>
<dbReference type="EMBL" id="SMAH01000011">
    <property type="protein sequence ID" value="TCS97044.1"/>
    <property type="molecule type" value="Genomic_DNA"/>
</dbReference>
<keyword evidence="4" id="KW-1185">Reference proteome</keyword>
<accession>A0A4R3LF90</accession>
<dbReference type="EMBL" id="VJNC01000006">
    <property type="protein sequence ID" value="TSE22278.1"/>
    <property type="molecule type" value="Genomic_DNA"/>
</dbReference>
<sequence>MTRIQNYLLKFMTELGVASIRNSADTHYILRCNSTTVADRYAFLGWVQRPGEWSILKRRANKTVVQAWRNEHNDLPPGISWREERVVNIKRS</sequence>
<protein>
    <submittedName>
        <fullName evidence="1">Uncharacterized protein</fullName>
    </submittedName>
</protein>
<evidence type="ECO:0000313" key="4">
    <source>
        <dbReference type="Proteomes" id="UP000315577"/>
    </source>
</evidence>
<evidence type="ECO:0000313" key="1">
    <source>
        <dbReference type="EMBL" id="TCS97044.1"/>
    </source>
</evidence>
<name>A0A4R3LF90_9BURK</name>
<evidence type="ECO:0000313" key="3">
    <source>
        <dbReference type="Proteomes" id="UP000295536"/>
    </source>
</evidence>
<dbReference type="AlphaFoldDB" id="A0A4R3LF90"/>
<reference evidence="1 3" key="1">
    <citation type="submission" date="2019-03" db="EMBL/GenBank/DDBJ databases">
        <title>Genomic Encyclopedia of Type Strains, Phase IV (KMG-IV): sequencing the most valuable type-strain genomes for metagenomic binning, comparative biology and taxonomic classification.</title>
        <authorList>
            <person name="Goeker M."/>
        </authorList>
    </citation>
    <scope>NUCLEOTIDE SEQUENCE [LARGE SCALE GENOMIC DNA]</scope>
    <source>
        <strain evidence="1 3">DSM 12034</strain>
    </source>
</reference>
<comment type="caution">
    <text evidence="1">The sequence shown here is derived from an EMBL/GenBank/DDBJ whole genome shotgun (WGS) entry which is preliminary data.</text>
</comment>
<proteinExistence type="predicted"/>